<comment type="caution">
    <text evidence="8">The sequence shown here is derived from an EMBL/GenBank/DDBJ whole genome shotgun (WGS) entry which is preliminary data.</text>
</comment>
<dbReference type="PROSITE" id="PS50089">
    <property type="entry name" value="ZF_RING_2"/>
    <property type="match status" value="1"/>
</dbReference>
<gene>
    <name evidence="8" type="ORF">V6N11_000874</name>
</gene>
<sequence length="238" mass="26486">MAVAPVSILVHELGLMRETHPLPVDDIQVKLIIAIDLRRIDPITGHSIPCNTSPFSSFELISFRLSILQNHDRLRQVLDPRFARVGIDTSSVPYATIVQEIVESGLGAAGTRVEGESHCRTLGLRCWIEAVFMETDINRDTSLTTALAESESESESEFERLNYGMVAASEASIGEMLETVEVEAGDETCMICLNELEVGFEAARMPCSHDFHGDCIKKWLSQSHYCPICRFEMPTNQI</sequence>
<keyword evidence="9" id="KW-1185">Reference proteome</keyword>
<dbReference type="SMART" id="SM00184">
    <property type="entry name" value="RING"/>
    <property type="match status" value="1"/>
</dbReference>
<proteinExistence type="predicted"/>
<organism evidence="8 9">
    <name type="scientific">Hibiscus sabdariffa</name>
    <name type="common">roselle</name>
    <dbReference type="NCBI Taxonomy" id="183260"/>
    <lineage>
        <taxon>Eukaryota</taxon>
        <taxon>Viridiplantae</taxon>
        <taxon>Streptophyta</taxon>
        <taxon>Embryophyta</taxon>
        <taxon>Tracheophyta</taxon>
        <taxon>Spermatophyta</taxon>
        <taxon>Magnoliopsida</taxon>
        <taxon>eudicotyledons</taxon>
        <taxon>Gunneridae</taxon>
        <taxon>Pentapetalae</taxon>
        <taxon>rosids</taxon>
        <taxon>malvids</taxon>
        <taxon>Malvales</taxon>
        <taxon>Malvaceae</taxon>
        <taxon>Malvoideae</taxon>
        <taxon>Hibiscus</taxon>
    </lineage>
</organism>
<keyword evidence="3" id="KW-0479">Metal-binding</keyword>
<evidence type="ECO:0000256" key="4">
    <source>
        <dbReference type="ARBA" id="ARBA00022771"/>
    </source>
</evidence>
<evidence type="ECO:0000256" key="6">
    <source>
        <dbReference type="PROSITE-ProRule" id="PRU00175"/>
    </source>
</evidence>
<dbReference type="InterPro" id="IPR001841">
    <property type="entry name" value="Znf_RING"/>
</dbReference>
<keyword evidence="4 6" id="KW-0863">Zinc-finger</keyword>
<dbReference type="PANTHER" id="PTHR15710:SF59">
    <property type="entry name" value="E3 UBIQUITIN-PROTEIN LIGASE SDIR1-LIKE"/>
    <property type="match status" value="1"/>
</dbReference>
<evidence type="ECO:0000256" key="2">
    <source>
        <dbReference type="ARBA" id="ARBA00012483"/>
    </source>
</evidence>
<dbReference type="PANTHER" id="PTHR15710">
    <property type="entry name" value="E3 UBIQUITIN-PROTEIN LIGASE PRAJA"/>
    <property type="match status" value="1"/>
</dbReference>
<evidence type="ECO:0000256" key="1">
    <source>
        <dbReference type="ARBA" id="ARBA00000900"/>
    </source>
</evidence>
<dbReference type="Gene3D" id="3.30.40.10">
    <property type="entry name" value="Zinc/RING finger domain, C3HC4 (zinc finger)"/>
    <property type="match status" value="1"/>
</dbReference>
<evidence type="ECO:0000256" key="5">
    <source>
        <dbReference type="ARBA" id="ARBA00022833"/>
    </source>
</evidence>
<protein>
    <recommendedName>
        <fullName evidence="2">RING-type E3 ubiquitin transferase</fullName>
        <ecNumber evidence="2">2.3.2.27</ecNumber>
    </recommendedName>
</protein>
<evidence type="ECO:0000313" key="8">
    <source>
        <dbReference type="EMBL" id="KAK9017873.1"/>
    </source>
</evidence>
<keyword evidence="5" id="KW-0862">Zinc</keyword>
<dbReference type="Proteomes" id="UP001396334">
    <property type="component" value="Unassembled WGS sequence"/>
</dbReference>
<dbReference type="Pfam" id="PF13639">
    <property type="entry name" value="zf-RING_2"/>
    <property type="match status" value="1"/>
</dbReference>
<accession>A0ABR2RYJ5</accession>
<dbReference type="InterPro" id="IPR013083">
    <property type="entry name" value="Znf_RING/FYVE/PHD"/>
</dbReference>
<comment type="catalytic activity">
    <reaction evidence="1">
        <text>S-ubiquitinyl-[E2 ubiquitin-conjugating enzyme]-L-cysteine + [acceptor protein]-L-lysine = [E2 ubiquitin-conjugating enzyme]-L-cysteine + N(6)-ubiquitinyl-[acceptor protein]-L-lysine.</text>
        <dbReference type="EC" id="2.3.2.27"/>
    </reaction>
</comment>
<dbReference type="EMBL" id="JBBPBN010000019">
    <property type="protein sequence ID" value="KAK9017873.1"/>
    <property type="molecule type" value="Genomic_DNA"/>
</dbReference>
<reference evidence="8 9" key="1">
    <citation type="journal article" date="2024" name="G3 (Bethesda)">
        <title>Genome assembly of Hibiscus sabdariffa L. provides insights into metabolisms of medicinal natural products.</title>
        <authorList>
            <person name="Kim T."/>
        </authorList>
    </citation>
    <scope>NUCLEOTIDE SEQUENCE [LARGE SCALE GENOMIC DNA]</scope>
    <source>
        <strain evidence="8">TK-2024</strain>
        <tissue evidence="8">Old leaves</tissue>
    </source>
</reference>
<feature type="domain" description="RING-type" evidence="7">
    <location>
        <begin position="189"/>
        <end position="230"/>
    </location>
</feature>
<evidence type="ECO:0000313" key="9">
    <source>
        <dbReference type="Proteomes" id="UP001396334"/>
    </source>
</evidence>
<dbReference type="EC" id="2.3.2.27" evidence="2"/>
<evidence type="ECO:0000259" key="7">
    <source>
        <dbReference type="PROSITE" id="PS50089"/>
    </source>
</evidence>
<evidence type="ECO:0000256" key="3">
    <source>
        <dbReference type="ARBA" id="ARBA00022723"/>
    </source>
</evidence>
<name>A0ABR2RYJ5_9ROSI</name>
<dbReference type="SUPFAM" id="SSF57850">
    <property type="entry name" value="RING/U-box"/>
    <property type="match status" value="1"/>
</dbReference>